<dbReference type="Pfam" id="PF25583">
    <property type="entry name" value="WCX"/>
    <property type="match status" value="1"/>
</dbReference>
<reference evidence="3 4" key="1">
    <citation type="submission" date="2024-09" db="EMBL/GenBank/DDBJ databases">
        <authorList>
            <person name="Sun Q."/>
            <person name="Mori K."/>
        </authorList>
    </citation>
    <scope>NUCLEOTIDE SEQUENCE [LARGE SCALE GENOMIC DNA]</scope>
    <source>
        <strain evidence="3 4">CGMCC 1.15906</strain>
    </source>
</reference>
<keyword evidence="4" id="KW-1185">Reference proteome</keyword>
<feature type="domain" description="WCX" evidence="2">
    <location>
        <begin position="245"/>
        <end position="316"/>
    </location>
</feature>
<dbReference type="Pfam" id="PF13280">
    <property type="entry name" value="WYL"/>
    <property type="match status" value="1"/>
</dbReference>
<evidence type="ECO:0000313" key="3">
    <source>
        <dbReference type="EMBL" id="MFC0626743.1"/>
    </source>
</evidence>
<accession>A0ABV6QQ22</accession>
<sequence>MSARKSERLLNLVICLLVARTYVTKERIREVVEGYAGLTPDAFEKMFERDKDELRDLGIPIEMGTIDKFFSDDIGYRIRRDVFELPEVHLEPDEAAVLGVAARVWQHASLAEATSSAVLKLKAAGIQTDQSALSAIEPHVGASEPAFDPLWSAVVTRTVVTFEHLRSGAAKPTKRTLEPWGIVSWHGRWYVVGRDRDREATRMFRLSRIGGNVKTIGSPQAFTVPAGTDLRGLVSELAPPPPTSEAKIRARAGSCVSLRRRATAVEPYEEGWDLLHVPYADAGVLAEEIASYGPQAVVDAPGDVLDGVLRRLREVAGVPV</sequence>
<dbReference type="InterPro" id="IPR051534">
    <property type="entry name" value="CBASS_pafABC_assoc_protein"/>
</dbReference>
<proteinExistence type="predicted"/>
<gene>
    <name evidence="3" type="ORF">ACFFGN_21865</name>
</gene>
<evidence type="ECO:0000259" key="1">
    <source>
        <dbReference type="Pfam" id="PF13280"/>
    </source>
</evidence>
<dbReference type="EMBL" id="JBHLTC010000029">
    <property type="protein sequence ID" value="MFC0626743.1"/>
    <property type="molecule type" value="Genomic_DNA"/>
</dbReference>
<dbReference type="RefSeq" id="WP_380050703.1">
    <property type="nucleotide sequence ID" value="NZ_JBHLTC010000029.1"/>
</dbReference>
<dbReference type="PROSITE" id="PS52050">
    <property type="entry name" value="WYL"/>
    <property type="match status" value="1"/>
</dbReference>
<dbReference type="InterPro" id="IPR057727">
    <property type="entry name" value="WCX_dom"/>
</dbReference>
<comment type="caution">
    <text evidence="3">The sequence shown here is derived from an EMBL/GenBank/DDBJ whole genome shotgun (WGS) entry which is preliminary data.</text>
</comment>
<dbReference type="Proteomes" id="UP001589890">
    <property type="component" value="Unassembled WGS sequence"/>
</dbReference>
<evidence type="ECO:0000259" key="2">
    <source>
        <dbReference type="Pfam" id="PF25583"/>
    </source>
</evidence>
<evidence type="ECO:0000313" key="4">
    <source>
        <dbReference type="Proteomes" id="UP001589890"/>
    </source>
</evidence>
<protein>
    <submittedName>
        <fullName evidence="3">Helix-turn-helix transcriptional regulator</fullName>
    </submittedName>
</protein>
<dbReference type="PANTHER" id="PTHR34580">
    <property type="match status" value="1"/>
</dbReference>
<dbReference type="PANTHER" id="PTHR34580:SF3">
    <property type="entry name" value="PROTEIN PAFB"/>
    <property type="match status" value="1"/>
</dbReference>
<name>A0ABV6QQ22_9ACTN</name>
<feature type="domain" description="WYL" evidence="1">
    <location>
        <begin position="146"/>
        <end position="209"/>
    </location>
</feature>
<dbReference type="InterPro" id="IPR026881">
    <property type="entry name" value="WYL_dom"/>
</dbReference>
<organism evidence="3 4">
    <name type="scientific">Kribbella deserti</name>
    <dbReference type="NCBI Taxonomy" id="1926257"/>
    <lineage>
        <taxon>Bacteria</taxon>
        <taxon>Bacillati</taxon>
        <taxon>Actinomycetota</taxon>
        <taxon>Actinomycetes</taxon>
        <taxon>Propionibacteriales</taxon>
        <taxon>Kribbellaceae</taxon>
        <taxon>Kribbella</taxon>
    </lineage>
</organism>